<dbReference type="SUPFAM" id="SSF141868">
    <property type="entry name" value="EAL domain-like"/>
    <property type="match status" value="1"/>
</dbReference>
<dbReference type="PANTHER" id="PTHR33121:SF79">
    <property type="entry name" value="CYCLIC DI-GMP PHOSPHODIESTERASE PDED-RELATED"/>
    <property type="match status" value="1"/>
</dbReference>
<evidence type="ECO:0000313" key="2">
    <source>
        <dbReference type="EMBL" id="ALR76255.1"/>
    </source>
</evidence>
<dbReference type="GO" id="GO:0071111">
    <property type="term" value="F:cyclic-guanylate-specific phosphodiesterase activity"/>
    <property type="evidence" value="ECO:0007669"/>
    <property type="project" value="InterPro"/>
</dbReference>
<sequence>MATIDGFYIYNVLSMARVNFPVYLRIGDDVISSLSNNIVNKQNIAINGYLHVQKPGKENYLVYSDYSFRDTWLYFISNEKTSLILIAMFSVLAGSSLFYFSGKEPHPKEALKRAIKKNEIVPWIQPIFNRDAKVCGGEILARWLHPEKGVISPDNFIPVAEENDLIIPLTRSLLKQVQHQLKDTIAALPDGFHVAFNISPDYFNHDFLIDDVDDFLDGFKERKPIVVLEVTERQQLNDDINMKIINHLRDKNIMIALDDFGTGYSSLSYLKNCKFDYIKIDKSFTQDIISKTHIGNIVKNIIELSNSVGAKNIAEGVETTEQFEELKSLNVEFYQGYLFSRPISMDDFKDKYL</sequence>
<dbReference type="InterPro" id="IPR050706">
    <property type="entry name" value="Cyclic-di-GMP_PDE-like"/>
</dbReference>
<protein>
    <recommendedName>
        <fullName evidence="1">EAL domain-containing protein</fullName>
    </recommendedName>
</protein>
<dbReference type="PROSITE" id="PS50883">
    <property type="entry name" value="EAL"/>
    <property type="match status" value="1"/>
</dbReference>
<dbReference type="Proteomes" id="UP000069162">
    <property type="component" value="Chromosome"/>
</dbReference>
<proteinExistence type="predicted"/>
<evidence type="ECO:0000313" key="3">
    <source>
        <dbReference type="Proteomes" id="UP000069162"/>
    </source>
</evidence>
<dbReference type="EMBL" id="CP012871">
    <property type="protein sequence ID" value="ALR76255.1"/>
    <property type="molecule type" value="Genomic_DNA"/>
</dbReference>
<dbReference type="InterPro" id="IPR001633">
    <property type="entry name" value="EAL_dom"/>
</dbReference>
<dbReference type="Gene3D" id="3.20.20.450">
    <property type="entry name" value="EAL domain"/>
    <property type="match status" value="1"/>
</dbReference>
<dbReference type="CDD" id="cd01948">
    <property type="entry name" value="EAL"/>
    <property type="match status" value="1"/>
</dbReference>
<accession>A0A806X4Q0</accession>
<organism evidence="2 3">
    <name type="scientific">[Enterobacter] lignolyticus</name>
    <dbReference type="NCBI Taxonomy" id="1334193"/>
    <lineage>
        <taxon>Bacteria</taxon>
        <taxon>Pseudomonadati</taxon>
        <taxon>Pseudomonadota</taxon>
        <taxon>Gammaproteobacteria</taxon>
        <taxon>Enterobacterales</taxon>
        <taxon>Enterobacteriaceae</taxon>
        <taxon>Pluralibacter</taxon>
    </lineage>
</organism>
<gene>
    <name evidence="2" type="ORF">AO703_08080</name>
</gene>
<feature type="domain" description="EAL" evidence="1">
    <location>
        <begin position="104"/>
        <end position="353"/>
    </location>
</feature>
<dbReference type="SMART" id="SM00052">
    <property type="entry name" value="EAL"/>
    <property type="match status" value="1"/>
</dbReference>
<evidence type="ECO:0000259" key="1">
    <source>
        <dbReference type="PROSITE" id="PS50883"/>
    </source>
</evidence>
<dbReference type="Pfam" id="PF00563">
    <property type="entry name" value="EAL"/>
    <property type="match status" value="1"/>
</dbReference>
<dbReference type="InterPro" id="IPR035919">
    <property type="entry name" value="EAL_sf"/>
</dbReference>
<name>A0A806X4Q0_9ENTR</name>
<reference evidence="3" key="1">
    <citation type="submission" date="2015-10" db="EMBL/GenBank/DDBJ databases">
        <title>Complete Genome Sequencing of Klebsiella sp. strain G5.</title>
        <authorList>
            <person name="Chan K.-G."/>
            <person name="Chen J.-W."/>
        </authorList>
    </citation>
    <scope>NUCLEOTIDE SEQUENCE [LARGE SCALE GENOMIC DNA]</scope>
    <source>
        <strain evidence="3">G5</strain>
    </source>
</reference>
<dbReference type="KEGG" id="kle:AO703_08080"/>
<dbReference type="AlphaFoldDB" id="A0A806X4Q0"/>
<dbReference type="PANTHER" id="PTHR33121">
    <property type="entry name" value="CYCLIC DI-GMP PHOSPHODIESTERASE PDEF"/>
    <property type="match status" value="1"/>
</dbReference>